<accession>A0A2M6WL14</accession>
<gene>
    <name evidence="1" type="ORF">COU00_04260</name>
</gene>
<organism evidence="1 2">
    <name type="scientific">Candidatus Falkowbacteria bacterium CG10_big_fil_rev_8_21_14_0_10_43_11</name>
    <dbReference type="NCBI Taxonomy" id="1974568"/>
    <lineage>
        <taxon>Bacteria</taxon>
        <taxon>Candidatus Falkowiibacteriota</taxon>
    </lineage>
</organism>
<dbReference type="Proteomes" id="UP000229335">
    <property type="component" value="Unassembled WGS sequence"/>
</dbReference>
<dbReference type="EMBL" id="PFAS01000074">
    <property type="protein sequence ID" value="PIT93488.1"/>
    <property type="molecule type" value="Genomic_DNA"/>
</dbReference>
<sequence>MGLVVGHPPVPVGNVGIQSYQHPTSIFRKGEKMAKKRKKRYFRRAKRALQEKDRPAAIFWLRKWRHCPTFAMPVPGLDSCPPRWMVEELDKLS</sequence>
<comment type="caution">
    <text evidence="1">The sequence shown here is derived from an EMBL/GenBank/DDBJ whole genome shotgun (WGS) entry which is preliminary data.</text>
</comment>
<protein>
    <submittedName>
        <fullName evidence="1">Uncharacterized protein</fullName>
    </submittedName>
</protein>
<dbReference type="AlphaFoldDB" id="A0A2M6WL14"/>
<evidence type="ECO:0000313" key="2">
    <source>
        <dbReference type="Proteomes" id="UP000229335"/>
    </source>
</evidence>
<proteinExistence type="predicted"/>
<evidence type="ECO:0000313" key="1">
    <source>
        <dbReference type="EMBL" id="PIT93488.1"/>
    </source>
</evidence>
<reference evidence="2" key="1">
    <citation type="submission" date="2017-09" db="EMBL/GenBank/DDBJ databases">
        <title>Depth-based differentiation of microbial function through sediment-hosted aquifers and enrichment of novel symbionts in the deep terrestrial subsurface.</title>
        <authorList>
            <person name="Probst A.J."/>
            <person name="Ladd B."/>
            <person name="Jarett J.K."/>
            <person name="Geller-Mcgrath D.E."/>
            <person name="Sieber C.M.K."/>
            <person name="Emerson J.B."/>
            <person name="Anantharaman K."/>
            <person name="Thomas B.C."/>
            <person name="Malmstrom R."/>
            <person name="Stieglmeier M."/>
            <person name="Klingl A."/>
            <person name="Woyke T."/>
            <person name="Ryan C.M."/>
            <person name="Banfield J.F."/>
        </authorList>
    </citation>
    <scope>NUCLEOTIDE SEQUENCE [LARGE SCALE GENOMIC DNA]</scope>
</reference>
<name>A0A2M6WL14_9BACT</name>